<dbReference type="CDD" id="cd18808">
    <property type="entry name" value="SF1_C_Upf1"/>
    <property type="match status" value="1"/>
</dbReference>
<dbReference type="CDD" id="cd06008">
    <property type="entry name" value="NF-X1-zinc-finger"/>
    <property type="match status" value="2"/>
</dbReference>
<evidence type="ECO:0000256" key="1">
    <source>
        <dbReference type="ARBA" id="ARBA00004496"/>
    </source>
</evidence>
<dbReference type="InterPro" id="IPR041677">
    <property type="entry name" value="DNA2/NAM7_AAA_11"/>
</dbReference>
<dbReference type="Gene3D" id="3.40.50.300">
    <property type="entry name" value="P-loop containing nucleotide triphosphate hydrolases"/>
    <property type="match status" value="2"/>
</dbReference>
<dbReference type="GO" id="GO:0031380">
    <property type="term" value="C:nuclear RNA-directed RNA polymerase complex"/>
    <property type="evidence" value="ECO:0007669"/>
    <property type="project" value="TreeGrafter"/>
</dbReference>
<dbReference type="InterPro" id="IPR041679">
    <property type="entry name" value="DNA2/NAM7-like_C"/>
</dbReference>
<keyword evidence="6" id="KW-0547">Nucleotide-binding</keyword>
<keyword evidence="7" id="KW-0862">Zinc</keyword>
<dbReference type="PANTHER" id="PTHR10887:SF445">
    <property type="entry name" value="NFX1-TYPE ZINC FINGER-CONTAINING PROTEIN 1"/>
    <property type="match status" value="1"/>
</dbReference>
<dbReference type="Pfam" id="PF20173">
    <property type="entry name" value="ZnF_RZ-type"/>
    <property type="match status" value="1"/>
</dbReference>
<dbReference type="CDD" id="cd17936">
    <property type="entry name" value="EEXXEc_NFX1"/>
    <property type="match status" value="1"/>
</dbReference>
<dbReference type="GO" id="GO:0004386">
    <property type="term" value="F:helicase activity"/>
    <property type="evidence" value="ECO:0007669"/>
    <property type="project" value="InterPro"/>
</dbReference>
<keyword evidence="2" id="KW-0963">Cytoplasm</keyword>
<keyword evidence="3" id="KW-0479">Metal-binding</keyword>
<dbReference type="InterPro" id="IPR045055">
    <property type="entry name" value="DNA2/NAM7-like"/>
</dbReference>
<reference evidence="11 12" key="1">
    <citation type="submission" date="2018-07" db="EMBL/GenBank/DDBJ databases">
        <title>The genomes of Aspergillus section Nigri reveals drivers in fungal speciation.</title>
        <authorList>
            <consortium name="DOE Joint Genome Institute"/>
            <person name="Vesth T.C."/>
            <person name="Nybo J."/>
            <person name="Theobald S."/>
            <person name="Brandl J."/>
            <person name="Frisvad J.C."/>
            <person name="Nielsen K.F."/>
            <person name="Lyhne E.K."/>
            <person name="Kogle M.E."/>
            <person name="Kuo A."/>
            <person name="Riley R."/>
            <person name="Clum A."/>
            <person name="Nolan M."/>
            <person name="Lipzen A."/>
            <person name="Salamov A."/>
            <person name="Henrissat B."/>
            <person name="Wiebenga A."/>
            <person name="De vries R.P."/>
            <person name="Grigoriev I.V."/>
            <person name="Mortensen U.H."/>
            <person name="Andersen M.R."/>
            <person name="Baker S.E."/>
        </authorList>
    </citation>
    <scope>NUCLEOTIDE SEQUENCE [LARGE SCALE GENOMIC DNA]</scope>
    <source>
        <strain evidence="11 12">CBS 139.54b</strain>
    </source>
</reference>
<protein>
    <recommendedName>
        <fullName evidence="10">RZ-type domain-containing protein</fullName>
    </recommendedName>
</protein>
<dbReference type="Pfam" id="PF13086">
    <property type="entry name" value="AAA_11"/>
    <property type="match status" value="1"/>
</dbReference>
<dbReference type="InterPro" id="IPR046439">
    <property type="entry name" value="ZF_RZ_dom"/>
</dbReference>
<accession>A0A3F3QGC2</accession>
<feature type="domain" description="RZ-type" evidence="10">
    <location>
        <begin position="1948"/>
        <end position="2024"/>
    </location>
</feature>
<dbReference type="InterPro" id="IPR047187">
    <property type="entry name" value="SF1_C_Upf1"/>
</dbReference>
<dbReference type="GO" id="GO:0002376">
    <property type="term" value="P:immune system process"/>
    <property type="evidence" value="ECO:0007669"/>
    <property type="project" value="UniProtKB-KW"/>
</dbReference>
<dbReference type="GO" id="GO:0005737">
    <property type="term" value="C:cytoplasm"/>
    <property type="evidence" value="ECO:0007669"/>
    <property type="project" value="UniProtKB-SubCell"/>
</dbReference>
<dbReference type="STRING" id="1341132.A0A3F3QGC2"/>
<feature type="compositionally biased region" description="Basic and acidic residues" evidence="9">
    <location>
        <begin position="59"/>
        <end position="76"/>
    </location>
</feature>
<keyword evidence="6" id="KW-0378">Hydrolase</keyword>
<evidence type="ECO:0000256" key="7">
    <source>
        <dbReference type="ARBA" id="ARBA00022833"/>
    </source>
</evidence>
<keyword evidence="8" id="KW-0391">Immunity</keyword>
<proteinExistence type="predicted"/>
<keyword evidence="12" id="KW-1185">Reference proteome</keyword>
<evidence type="ECO:0000259" key="10">
    <source>
        <dbReference type="PROSITE" id="PS51981"/>
    </source>
</evidence>
<evidence type="ECO:0000256" key="3">
    <source>
        <dbReference type="ARBA" id="ARBA00022723"/>
    </source>
</evidence>
<dbReference type="PANTHER" id="PTHR10887">
    <property type="entry name" value="DNA2/NAM7 HELICASE FAMILY"/>
    <property type="match status" value="1"/>
</dbReference>
<evidence type="ECO:0000256" key="5">
    <source>
        <dbReference type="ARBA" id="ARBA00022771"/>
    </source>
</evidence>
<dbReference type="Pfam" id="PF13087">
    <property type="entry name" value="AAA_12"/>
    <property type="match status" value="1"/>
</dbReference>
<feature type="compositionally biased region" description="Polar residues" evidence="9">
    <location>
        <begin position="1"/>
        <end position="12"/>
    </location>
</feature>
<dbReference type="RefSeq" id="XP_026631233.1">
    <property type="nucleotide sequence ID" value="XM_026773901.1"/>
</dbReference>
<dbReference type="InterPro" id="IPR027417">
    <property type="entry name" value="P-loop_NTPase"/>
</dbReference>
<dbReference type="PROSITE" id="PS51981">
    <property type="entry name" value="ZF_RZ"/>
    <property type="match status" value="1"/>
</dbReference>
<dbReference type="EMBL" id="KZ852034">
    <property type="protein sequence ID" value="RDH38211.1"/>
    <property type="molecule type" value="Genomic_DNA"/>
</dbReference>
<comment type="subcellular location">
    <subcellularLocation>
        <location evidence="1">Cytoplasm</location>
    </subcellularLocation>
</comment>
<keyword evidence="4" id="KW-0677">Repeat</keyword>
<dbReference type="InterPro" id="IPR000967">
    <property type="entry name" value="Znf_NFX1"/>
</dbReference>
<dbReference type="SMART" id="SM00438">
    <property type="entry name" value="ZnF_NFX"/>
    <property type="match status" value="4"/>
</dbReference>
<dbReference type="GO" id="GO:0008270">
    <property type="term" value="F:zinc ion binding"/>
    <property type="evidence" value="ECO:0007669"/>
    <property type="project" value="UniProtKB-KW"/>
</dbReference>
<evidence type="ECO:0000313" key="11">
    <source>
        <dbReference type="EMBL" id="RDH38211.1"/>
    </source>
</evidence>
<dbReference type="GeneID" id="38142257"/>
<evidence type="ECO:0000256" key="2">
    <source>
        <dbReference type="ARBA" id="ARBA00022490"/>
    </source>
</evidence>
<name>A0A3F3QGC2_9EURO</name>
<feature type="compositionally biased region" description="Basic residues" evidence="9">
    <location>
        <begin position="46"/>
        <end position="58"/>
    </location>
</feature>
<keyword evidence="5" id="KW-0863">Zinc-finger</keyword>
<keyword evidence="6" id="KW-0067">ATP-binding</keyword>
<evidence type="ECO:0000256" key="6">
    <source>
        <dbReference type="ARBA" id="ARBA00022806"/>
    </source>
</evidence>
<evidence type="ECO:0000313" key="12">
    <source>
        <dbReference type="Proteomes" id="UP000253729"/>
    </source>
</evidence>
<evidence type="ECO:0000256" key="8">
    <source>
        <dbReference type="ARBA" id="ARBA00022859"/>
    </source>
</evidence>
<sequence>MAGAKETSNTPQRGRRASKGRRTRGPVAAGGNNGLAGKENTSPHNKTGKRSQKGKSRGRGRDNMVRPEPADCDSRAGKTSRSGYRPLPGTSRVSSSEAPASDELSAAQMQVFLEAGLAMIDESPDTRRTFIESLATESGLRKVRQIVETDFAISYSVLKPMFDPHCILFFQLVSHNEVLSSLILEKAVGTIYNVIYGPGGRRAIGFFTKVTDYLTQFKSDGRSQAVVQHVATPTEVLSLVSRVLLGTLTLNHEAAIQVDLKKIADRLYDCCHADNADARAGDDNLQLAYENILKIQEIFSMGDSIPMSQKPDQVQKIKSNQQNSTRYIVDLPGELSDHGPRHDNDKTAISDIQILPTKSEILNADRPEFLPARCATGSANMHHEWGIRRLLDSQFRLLREDTSGVLREGIRLIIHAWELIVHGTDWRLKRKFLRDNMPTPVRIYSGVKIRQIKSEQFKGIEVNLEFDQLPRLKNVSPAKRKQWWFDSKALKKGSTLLALLDAEDVDDTSAIYFLVSKRETSYVDKDKQGSVTGDRVSDVVSDGNRAMVTLGLVGPPNPPDLERLVLFSRSNPFPRPLILVEFPAIPYNSFEGILRCLQVLHQNPARMPFTAWLAPSSDNHELCEALKGGSTDAGSISIQPPVYFHRDLLLDLSCLPGQGEIEDASQILSMSLSHDPRMLSADLSRATDLDEGQANAFIWALRRKIALIQGPPGTGKSYVGLQLARCLLHNKDLLDLGPILCVCYTAHALDQFLDGLLRSSVTNIIRIGPRSASPHIERLSLDMRKQEPGPRIKGLPRLKDESRVKLLSISSRIDELLKQAQSGCHSLVLGILKKRFPAQASRITSESPGETDTNALQAWVSGDAPGDWSEANIERSIDRLLQEDVWTLKASERTRLLSYWQEAALAEISQQVLTLLEAHSAEKERYTSAFNLSDVQRLNNCQVVGVTTTQLANNAELLRNLNAKVLICEEAAEVLESHVLTALIPSIQHAILIGDHLQLRPRISNLRLSMDYERENPKYNLDESLFERLANFRFGESTSSGTGGQDQQEYSFPVMQLSHQRRMHPSISELVRKTLYPKLQDHPTMTSYPLVPGIARRLYWLDHSHVEDPTDPTEPMQSKTNTWEIGMVTALVRHLCQQGKYGPGEIAVLTPYVGQLRMFRNVLEKEMTIIISETDSDALDESEGLQVSGPCMNEHGKWCGKQRAPQKGSLLDAIRLATVDNFQGEEASVVIISLVRSNRSRNCGFLKIPNRINVLLSRAKHGMYIIGDASTASTAPMWSSVIHLLEKGANIGPKLELRCDRHPSNGFYVDCPNDFTIHAPEGGCAEKCGLRLDCGHTCPVKCHSERQHKAVKCMELCTRMKNCGHACPKKCHEQCGECLQVVHNVLLPCGHIAEAVECRQMGNLAKVRCTKRVSRTMDRCGHSVQIRCFENDGAVNCFHPCDSPMPCGHTCRRLCWQCRYTKGDSYHIDHGHCRSPCGRGFSACSHSCGQTCHQGTLCPPCNLTCEVRCRHSRCAKTCSESCPPCAETCGWGCEHRKQCGMPCAVPCSNIPCNLRCKNKLTSCGHQCPGLCGERCPDSRLCRICGRPDILEQNVDLIELKPYKDINVDEDPLVFLSCGHFYTASSLDGIMGMSEHYEVEPSTGRILGPKLNHRLFDSGRPKGCPQCRAPLRDIDRYNRIIKQAFLDEATKKFATHASIKFGHLVEEVEGYEKDIIGEKSKFVSDWYQETVETRSADDVRRSVDVYRGRGNRLLNKIKEFTKSVAKSEQPFGRVSEMLASVAARKAGTPATPFQYNESDIQTGFQSRGHVLALRLTWVLFWNYDSIYSNKRIDPRIKVTLAQVVAKQIDGLLSQCEALTKYCQEAKFLQQEVETRTYHVLFSVLSLSNRETRGNPVSGTTEAKIREKALKELEACDAICLRHSKILWSLREDIDKARRLVNGGTFYSCVTSEERRQVYQAMAAQFNGTGHWYYCENNHPFAVGECGMPMEESRCPQCEAPVGGLNHEFAQGIRRADDMDVEFGGSLSLEAHTDL</sequence>
<feature type="region of interest" description="Disordered" evidence="9">
    <location>
        <begin position="1"/>
        <end position="101"/>
    </location>
</feature>
<gene>
    <name evidence="11" type="ORF">BDQ94DRAFT_181525</name>
</gene>
<dbReference type="FunFam" id="3.40.50.300:FF:001660">
    <property type="entry name" value="NF-X1 finger and helicase protein, putative"/>
    <property type="match status" value="1"/>
</dbReference>
<dbReference type="SUPFAM" id="SSF52540">
    <property type="entry name" value="P-loop containing nucleoside triphosphate hydrolases"/>
    <property type="match status" value="1"/>
</dbReference>
<keyword evidence="6" id="KW-0347">Helicase</keyword>
<evidence type="ECO:0000256" key="9">
    <source>
        <dbReference type="SAM" id="MobiDB-lite"/>
    </source>
</evidence>
<organism evidence="11 12">
    <name type="scientific">Aspergillus welwitschiae</name>
    <dbReference type="NCBI Taxonomy" id="1341132"/>
    <lineage>
        <taxon>Eukaryota</taxon>
        <taxon>Fungi</taxon>
        <taxon>Dikarya</taxon>
        <taxon>Ascomycota</taxon>
        <taxon>Pezizomycotina</taxon>
        <taxon>Eurotiomycetes</taxon>
        <taxon>Eurotiomycetidae</taxon>
        <taxon>Eurotiales</taxon>
        <taxon>Aspergillaceae</taxon>
        <taxon>Aspergillus</taxon>
        <taxon>Aspergillus subgen. Circumdati</taxon>
    </lineage>
</organism>
<feature type="compositionally biased region" description="Basic residues" evidence="9">
    <location>
        <begin position="13"/>
        <end position="24"/>
    </location>
</feature>
<evidence type="ECO:0000256" key="4">
    <source>
        <dbReference type="ARBA" id="ARBA00022737"/>
    </source>
</evidence>
<dbReference type="Proteomes" id="UP000253729">
    <property type="component" value="Unassembled WGS sequence"/>
</dbReference>
<dbReference type="GO" id="GO:0031048">
    <property type="term" value="P:regulatory ncRNA-mediated heterochromatin formation"/>
    <property type="evidence" value="ECO:0007669"/>
    <property type="project" value="TreeGrafter"/>
</dbReference>